<dbReference type="GeneID" id="29474298"/>
<dbReference type="EMBL" id="FAUW01000003">
    <property type="protein sequence ID" value="CUU83193.1"/>
    <property type="molecule type" value="Genomic_DNA"/>
</dbReference>
<sequence length="137" mass="15881">MTHINVKIDEGIHFALEELARINKISKSDVIRDALQQYVNGMITDHLSIMNKRLENLERLLEKEVSRYNSLLAKNTLYSVATRYQVKAFHSVTRDKDEATKAEEAAWKKAVEITQKHYTDAGFRVESNKENEEVKDD</sequence>
<dbReference type="GO" id="GO:0006355">
    <property type="term" value="P:regulation of DNA-templated transcription"/>
    <property type="evidence" value="ECO:0007669"/>
    <property type="project" value="InterPro"/>
</dbReference>
<keyword evidence="1" id="KW-0175">Coiled coil</keyword>
<dbReference type="RefSeq" id="WP_059427528.1">
    <property type="nucleotide sequence ID" value="NZ_FAUT01000001.1"/>
</dbReference>
<accession>A0A9W5ARH3</accession>
<dbReference type="AlphaFoldDB" id="A0A9W5ARH3"/>
<feature type="coiled-coil region" evidence="1">
    <location>
        <begin position="47"/>
        <end position="74"/>
    </location>
</feature>
<dbReference type="InterPro" id="IPR010985">
    <property type="entry name" value="Ribbon_hlx_hlx"/>
</dbReference>
<evidence type="ECO:0000313" key="3">
    <source>
        <dbReference type="EMBL" id="CUU83193.1"/>
    </source>
</evidence>
<proteinExistence type="predicted"/>
<dbReference type="SUPFAM" id="SSF47598">
    <property type="entry name" value="Ribbon-helix-helix"/>
    <property type="match status" value="1"/>
</dbReference>
<dbReference type="Pfam" id="PF01402">
    <property type="entry name" value="RHH_1"/>
    <property type="match status" value="1"/>
</dbReference>
<evidence type="ECO:0000256" key="1">
    <source>
        <dbReference type="SAM" id="Coils"/>
    </source>
</evidence>
<protein>
    <recommendedName>
        <fullName evidence="2">Ribbon-helix-helix protein CopG domain-containing protein</fullName>
    </recommendedName>
</protein>
<dbReference type="Proteomes" id="UP000052257">
    <property type="component" value="Unassembled WGS sequence"/>
</dbReference>
<comment type="caution">
    <text evidence="3">The sequence shown here is derived from an EMBL/GenBank/DDBJ whole genome shotgun (WGS) entry which is preliminary data.</text>
</comment>
<evidence type="ECO:0000259" key="2">
    <source>
        <dbReference type="Pfam" id="PF01402"/>
    </source>
</evidence>
<dbReference type="InterPro" id="IPR002145">
    <property type="entry name" value="CopG"/>
</dbReference>
<reference evidence="3 4" key="1">
    <citation type="submission" date="2015-11" db="EMBL/GenBank/DDBJ databases">
        <authorList>
            <consortium name="Pathogen Informatics"/>
        </authorList>
    </citation>
    <scope>NUCLEOTIDE SEQUENCE [LARGE SCALE GENOMIC DNA]</scope>
    <source>
        <strain evidence="3 4">006A-0191</strain>
    </source>
</reference>
<organism evidence="3 4">
    <name type="scientific">Campylobacter hyointestinalis subsp. hyointestinalis</name>
    <dbReference type="NCBI Taxonomy" id="91352"/>
    <lineage>
        <taxon>Bacteria</taxon>
        <taxon>Pseudomonadati</taxon>
        <taxon>Campylobacterota</taxon>
        <taxon>Epsilonproteobacteria</taxon>
        <taxon>Campylobacterales</taxon>
        <taxon>Campylobacteraceae</taxon>
        <taxon>Campylobacter</taxon>
    </lineage>
</organism>
<name>A0A9W5ARH3_CAMHY</name>
<gene>
    <name evidence="3" type="ORF">ERS739220_01403</name>
</gene>
<feature type="domain" description="Ribbon-helix-helix protein CopG" evidence="2">
    <location>
        <begin position="4"/>
        <end position="39"/>
    </location>
</feature>
<evidence type="ECO:0000313" key="4">
    <source>
        <dbReference type="Proteomes" id="UP000052257"/>
    </source>
</evidence>